<dbReference type="CDD" id="cd18089">
    <property type="entry name" value="SPOUT_Trm10-like"/>
    <property type="match status" value="1"/>
</dbReference>
<protein>
    <recommendedName>
        <fullName evidence="2">tRNA (guanine(9)-N1)-methyltransferase</fullName>
        <ecNumber evidence="1">2.1.1.221</ecNumber>
    </recommendedName>
    <alternativeName>
        <fullName evidence="7">tRNA methyltransferase 10</fullName>
    </alternativeName>
    <alternativeName>
        <fullName evidence="6">tRNA(m1G9)-methyltransferase</fullName>
    </alternativeName>
</protein>
<comment type="catalytic activity">
    <reaction evidence="8">
        <text>guanosine(9) in tRNA + S-adenosyl-L-methionine = N(1)-methylguanosine(9) in tRNA + S-adenosyl-L-homocysteine + H(+)</text>
        <dbReference type="Rhea" id="RHEA:43156"/>
        <dbReference type="Rhea" id="RHEA-COMP:10367"/>
        <dbReference type="Rhea" id="RHEA-COMP:10368"/>
        <dbReference type="ChEBI" id="CHEBI:15378"/>
        <dbReference type="ChEBI" id="CHEBI:57856"/>
        <dbReference type="ChEBI" id="CHEBI:59789"/>
        <dbReference type="ChEBI" id="CHEBI:73542"/>
        <dbReference type="ChEBI" id="CHEBI:74269"/>
        <dbReference type="EC" id="2.1.1.221"/>
    </reaction>
</comment>
<evidence type="ECO:0000259" key="10">
    <source>
        <dbReference type="PROSITE" id="PS51675"/>
    </source>
</evidence>
<dbReference type="InterPro" id="IPR038459">
    <property type="entry name" value="MT_TRM10-typ_sf"/>
</dbReference>
<evidence type="ECO:0000256" key="1">
    <source>
        <dbReference type="ARBA" id="ARBA00012797"/>
    </source>
</evidence>
<dbReference type="InterPro" id="IPR007356">
    <property type="entry name" value="tRNA_m1G_MeTrfase_euk"/>
</dbReference>
<evidence type="ECO:0000256" key="9">
    <source>
        <dbReference type="SAM" id="MobiDB-lite"/>
    </source>
</evidence>
<dbReference type="OrthoDB" id="278300at2759"/>
<keyword evidence="4 11" id="KW-0808">Transferase</keyword>
<evidence type="ECO:0000256" key="6">
    <source>
        <dbReference type="ARBA" id="ARBA00031792"/>
    </source>
</evidence>
<accession>A0A2B7WTL8</accession>
<evidence type="ECO:0000256" key="7">
    <source>
        <dbReference type="ARBA" id="ARBA00032166"/>
    </source>
</evidence>
<reference evidence="11 12" key="1">
    <citation type="submission" date="2017-10" db="EMBL/GenBank/DDBJ databases">
        <title>Comparative genomics in systemic dimorphic fungi from Ajellomycetaceae.</title>
        <authorList>
            <person name="Munoz J.F."/>
            <person name="Mcewen J.G."/>
            <person name="Clay O.K."/>
            <person name="Cuomo C.A."/>
        </authorList>
    </citation>
    <scope>NUCLEOTIDE SEQUENCE [LARGE SCALE GENOMIC DNA]</scope>
    <source>
        <strain evidence="11 12">UAMH130</strain>
    </source>
</reference>
<keyword evidence="12" id="KW-1185">Reference proteome</keyword>
<evidence type="ECO:0000256" key="2">
    <source>
        <dbReference type="ARBA" id="ARBA00020451"/>
    </source>
</evidence>
<dbReference type="GO" id="GO:0002939">
    <property type="term" value="P:tRNA N1-guanine methylation"/>
    <property type="evidence" value="ECO:0007669"/>
    <property type="project" value="TreeGrafter"/>
</dbReference>
<dbReference type="InterPro" id="IPR028564">
    <property type="entry name" value="MT_TRM10-typ"/>
</dbReference>
<name>A0A2B7WTL8_9EURO</name>
<comment type="caution">
    <text evidence="11">The sequence shown here is derived from an EMBL/GenBank/DDBJ whole genome shotgun (WGS) entry which is preliminary data.</text>
</comment>
<evidence type="ECO:0000256" key="3">
    <source>
        <dbReference type="ARBA" id="ARBA00022603"/>
    </source>
</evidence>
<evidence type="ECO:0000256" key="5">
    <source>
        <dbReference type="ARBA" id="ARBA00022691"/>
    </source>
</evidence>
<feature type="region of interest" description="Disordered" evidence="9">
    <location>
        <begin position="1"/>
        <end position="75"/>
    </location>
</feature>
<feature type="region of interest" description="Disordered" evidence="9">
    <location>
        <begin position="90"/>
        <end position="132"/>
    </location>
</feature>
<dbReference type="GO" id="GO:0000049">
    <property type="term" value="F:tRNA binding"/>
    <property type="evidence" value="ECO:0007669"/>
    <property type="project" value="TreeGrafter"/>
</dbReference>
<evidence type="ECO:0000256" key="8">
    <source>
        <dbReference type="ARBA" id="ARBA00048434"/>
    </source>
</evidence>
<sequence>MDESERPRKLQKTAHEMTSPAADELASAANSVSIPDETTVEDDEATDSNGIPNITLKSIPELDENGQPLSKNQRKKLLKRERWEAGKEWRKEKRKEKITAKRERQRAAKAEAVARDKVDPDDTSLMSRTERKKVEQQRSILLPITFVVDCDFDDLMIDKERVSLASQITRSYSDNAKAPFRAHMFFSSFNKLLKERFDTVLGKQYTRWRGATFMQEDYVVAVERAKAQMRKPTGGKMMGTFAGKAGQVSPDDGEVIYLSSDSPNTLTELKPYSTYIIGGLVDKNRHKGVCYKSAMEKGIKTAKLPIGDYMQMQSRYVLATNHVIEIMIRWLELGDWGKAFCMVLPKRKGGILKGKPGEGDDQEGNQGAGDGEDAVPKDDTPATEAKDQEAGSSS</sequence>
<dbReference type="Proteomes" id="UP000224080">
    <property type="component" value="Unassembled WGS sequence"/>
</dbReference>
<feature type="domain" description="SAM-dependent MTase TRM10-type" evidence="10">
    <location>
        <begin position="130"/>
        <end position="351"/>
    </location>
</feature>
<feature type="region of interest" description="Disordered" evidence="9">
    <location>
        <begin position="350"/>
        <end position="394"/>
    </location>
</feature>
<keyword evidence="3 11" id="KW-0489">Methyltransferase</keyword>
<dbReference type="GO" id="GO:0052905">
    <property type="term" value="F:tRNA (guanosine(9)-N1)-methyltransferase activity"/>
    <property type="evidence" value="ECO:0007669"/>
    <property type="project" value="UniProtKB-EC"/>
</dbReference>
<proteinExistence type="predicted"/>
<dbReference type="PANTHER" id="PTHR13563">
    <property type="entry name" value="TRNA (GUANINE-9-) METHYLTRANSFERASE"/>
    <property type="match status" value="1"/>
</dbReference>
<evidence type="ECO:0000256" key="4">
    <source>
        <dbReference type="ARBA" id="ARBA00022679"/>
    </source>
</evidence>
<dbReference type="Gene3D" id="3.40.1280.30">
    <property type="match status" value="1"/>
</dbReference>
<dbReference type="PROSITE" id="PS51675">
    <property type="entry name" value="SAM_MT_TRM10"/>
    <property type="match status" value="1"/>
</dbReference>
<keyword evidence="5" id="KW-0949">S-adenosyl-L-methionine</keyword>
<dbReference type="STRING" id="2060905.A0A2B7WTL8"/>
<dbReference type="AlphaFoldDB" id="A0A2B7WTL8"/>
<feature type="compositionally biased region" description="Basic and acidic residues" evidence="9">
    <location>
        <begin position="374"/>
        <end position="394"/>
    </location>
</feature>
<dbReference type="EMBL" id="PDNC01000093">
    <property type="protein sequence ID" value="PGG99939.1"/>
    <property type="molecule type" value="Genomic_DNA"/>
</dbReference>
<dbReference type="PANTHER" id="PTHR13563:SF13">
    <property type="entry name" value="TRNA METHYLTRANSFERASE 10 HOMOLOG A"/>
    <property type="match status" value="1"/>
</dbReference>
<dbReference type="GO" id="GO:0005634">
    <property type="term" value="C:nucleus"/>
    <property type="evidence" value="ECO:0007669"/>
    <property type="project" value="TreeGrafter"/>
</dbReference>
<organism evidence="11 12">
    <name type="scientific">Blastomyces parvus</name>
    <dbReference type="NCBI Taxonomy" id="2060905"/>
    <lineage>
        <taxon>Eukaryota</taxon>
        <taxon>Fungi</taxon>
        <taxon>Dikarya</taxon>
        <taxon>Ascomycota</taxon>
        <taxon>Pezizomycotina</taxon>
        <taxon>Eurotiomycetes</taxon>
        <taxon>Eurotiomycetidae</taxon>
        <taxon>Onygenales</taxon>
        <taxon>Ajellomycetaceae</taxon>
        <taxon>Blastomyces</taxon>
    </lineage>
</organism>
<evidence type="ECO:0000313" key="12">
    <source>
        <dbReference type="Proteomes" id="UP000224080"/>
    </source>
</evidence>
<gene>
    <name evidence="11" type="ORF">GX51_06045</name>
</gene>
<dbReference type="EC" id="2.1.1.221" evidence="1"/>
<feature type="compositionally biased region" description="Basic and acidic residues" evidence="9">
    <location>
        <begin position="90"/>
        <end position="120"/>
    </location>
</feature>
<evidence type="ECO:0000313" key="11">
    <source>
        <dbReference type="EMBL" id="PGG99939.1"/>
    </source>
</evidence>